<dbReference type="WBParaSite" id="PS1159_v2.g3827.t1">
    <property type="protein sequence ID" value="PS1159_v2.g3827.t1"/>
    <property type="gene ID" value="PS1159_v2.g3827"/>
</dbReference>
<sequence>MSTLPLLSSASNPVKIILVTGGVVSSIGKGIVSSSLGLLLKAHGYHVTAIKIDPYLNVDAGTFSPSEH</sequence>
<evidence type="ECO:0000313" key="1">
    <source>
        <dbReference type="Proteomes" id="UP000887580"/>
    </source>
</evidence>
<name>A0AC35GCB0_9BILA</name>
<organism evidence="1 2">
    <name type="scientific">Panagrolaimus sp. PS1159</name>
    <dbReference type="NCBI Taxonomy" id="55785"/>
    <lineage>
        <taxon>Eukaryota</taxon>
        <taxon>Metazoa</taxon>
        <taxon>Ecdysozoa</taxon>
        <taxon>Nematoda</taxon>
        <taxon>Chromadorea</taxon>
        <taxon>Rhabditida</taxon>
        <taxon>Tylenchina</taxon>
        <taxon>Panagrolaimomorpha</taxon>
        <taxon>Panagrolaimoidea</taxon>
        <taxon>Panagrolaimidae</taxon>
        <taxon>Panagrolaimus</taxon>
    </lineage>
</organism>
<dbReference type="Proteomes" id="UP000887580">
    <property type="component" value="Unplaced"/>
</dbReference>
<accession>A0AC35GCB0</accession>
<reference evidence="2" key="1">
    <citation type="submission" date="2022-11" db="UniProtKB">
        <authorList>
            <consortium name="WormBaseParasite"/>
        </authorList>
    </citation>
    <scope>IDENTIFICATION</scope>
</reference>
<protein>
    <submittedName>
        <fullName evidence="2">CTP synthase N-terminal domain-containing protein</fullName>
    </submittedName>
</protein>
<proteinExistence type="predicted"/>
<evidence type="ECO:0000313" key="2">
    <source>
        <dbReference type="WBParaSite" id="PS1159_v2.g3827.t1"/>
    </source>
</evidence>